<dbReference type="PROSITE" id="PS00198">
    <property type="entry name" value="4FE4S_FER_1"/>
    <property type="match status" value="1"/>
</dbReference>
<evidence type="ECO:0000256" key="2">
    <source>
        <dbReference type="ARBA" id="ARBA00023004"/>
    </source>
</evidence>
<organism evidence="5 6">
    <name type="scientific">Desulfosporosinus lacus DSM 15449</name>
    <dbReference type="NCBI Taxonomy" id="1121420"/>
    <lineage>
        <taxon>Bacteria</taxon>
        <taxon>Bacillati</taxon>
        <taxon>Bacillota</taxon>
        <taxon>Clostridia</taxon>
        <taxon>Eubacteriales</taxon>
        <taxon>Desulfitobacteriaceae</taxon>
        <taxon>Desulfosporosinus</taxon>
    </lineage>
</organism>
<dbReference type="PROSITE" id="PS51379">
    <property type="entry name" value="4FE4S_FER_2"/>
    <property type="match status" value="1"/>
</dbReference>
<evidence type="ECO:0000256" key="3">
    <source>
        <dbReference type="ARBA" id="ARBA00023014"/>
    </source>
</evidence>
<accession>A0A1M6D5F3</accession>
<protein>
    <recommendedName>
        <fullName evidence="4">4Fe-4S ferredoxin-type domain-containing protein</fullName>
    </recommendedName>
</protein>
<proteinExistence type="predicted"/>
<dbReference type="CDD" id="cd19096">
    <property type="entry name" value="AKR_Fe-S_oxidoreductase"/>
    <property type="match status" value="1"/>
</dbReference>
<dbReference type="PANTHER" id="PTHR43312:SF2">
    <property type="entry name" value="OXIDOREDUCTASE"/>
    <property type="match status" value="1"/>
</dbReference>
<dbReference type="AlphaFoldDB" id="A0A1M6D5F3"/>
<sequence length="402" mass="46029">MSCILGQDMTADKFSKRIHIIKWKEVEKMEYVQYGKTGMKVSRFGLGCMRFPSDEKEAIEMVRYAIDNGVNYLDTAFVYKDSEIITGKALKDGYRNKIYLATKSPIWNIENYNDFEKYLDEELIRLGTDHIDVYLLHNMNHGHWEKVKKFDGLTFLDKMIEKGKIAHKAFSIHNTLEAFKEIVDSYEWEMAQIQLNILDVKQQVGLEGLKYAANKGLATVIMEPLRGGYILNTVPKEAQDLINQYPEKRSLVEWCFRWLYNMPEVSVILSGTSTLQQLKDNLKIFEDAAPNVMSEEDLNLIEKIREAYEAKNSIGCTGCRYCMPCPQGVAIPEIFKLYNSQQLMKSHVIDAIVYQSNLVPAGTGADQCVSCGICTENCPQTLEIPELLKTVHTELMNTNHSH</sequence>
<dbReference type="GO" id="GO:0046872">
    <property type="term" value="F:metal ion binding"/>
    <property type="evidence" value="ECO:0007669"/>
    <property type="project" value="UniProtKB-KW"/>
</dbReference>
<keyword evidence="2" id="KW-0408">Iron</keyword>
<dbReference type="InterPro" id="IPR023210">
    <property type="entry name" value="NADP_OxRdtase_dom"/>
</dbReference>
<dbReference type="SUPFAM" id="SSF46548">
    <property type="entry name" value="alpha-helical ferredoxin"/>
    <property type="match status" value="1"/>
</dbReference>
<dbReference type="SUPFAM" id="SSF51430">
    <property type="entry name" value="NAD(P)-linked oxidoreductase"/>
    <property type="match status" value="1"/>
</dbReference>
<dbReference type="EMBL" id="FQXJ01000022">
    <property type="protein sequence ID" value="SHI68351.1"/>
    <property type="molecule type" value="Genomic_DNA"/>
</dbReference>
<dbReference type="InterPro" id="IPR017896">
    <property type="entry name" value="4Fe4S_Fe-S-bd"/>
</dbReference>
<feature type="domain" description="4Fe-4S ferredoxin-type" evidence="4">
    <location>
        <begin position="359"/>
        <end position="387"/>
    </location>
</feature>
<name>A0A1M6D5F3_9FIRM</name>
<dbReference type="Gene3D" id="3.20.20.100">
    <property type="entry name" value="NADP-dependent oxidoreductase domain"/>
    <property type="match status" value="1"/>
</dbReference>
<evidence type="ECO:0000313" key="6">
    <source>
        <dbReference type="Proteomes" id="UP000183954"/>
    </source>
</evidence>
<keyword evidence="1" id="KW-0479">Metal-binding</keyword>
<dbReference type="Pfam" id="PF00248">
    <property type="entry name" value="Aldo_ket_red"/>
    <property type="match status" value="1"/>
</dbReference>
<keyword evidence="6" id="KW-1185">Reference proteome</keyword>
<dbReference type="STRING" id="1121420.SAMN02746098_04477"/>
<evidence type="ECO:0000259" key="4">
    <source>
        <dbReference type="PROSITE" id="PS51379"/>
    </source>
</evidence>
<evidence type="ECO:0000313" key="5">
    <source>
        <dbReference type="EMBL" id="SHI68351.1"/>
    </source>
</evidence>
<dbReference type="GO" id="GO:0051536">
    <property type="term" value="F:iron-sulfur cluster binding"/>
    <property type="evidence" value="ECO:0007669"/>
    <property type="project" value="UniProtKB-KW"/>
</dbReference>
<dbReference type="Proteomes" id="UP000183954">
    <property type="component" value="Unassembled WGS sequence"/>
</dbReference>
<dbReference type="InterPro" id="IPR036812">
    <property type="entry name" value="NAD(P)_OxRdtase_dom_sf"/>
</dbReference>
<keyword evidence="3" id="KW-0411">Iron-sulfur</keyword>
<evidence type="ECO:0000256" key="1">
    <source>
        <dbReference type="ARBA" id="ARBA00022723"/>
    </source>
</evidence>
<dbReference type="PANTHER" id="PTHR43312">
    <property type="entry name" value="D-THREO-ALDOSE 1-DEHYDROGENASE"/>
    <property type="match status" value="1"/>
</dbReference>
<dbReference type="InterPro" id="IPR053135">
    <property type="entry name" value="AKR2_Oxidoreductase"/>
</dbReference>
<dbReference type="InterPro" id="IPR017900">
    <property type="entry name" value="4Fe4S_Fe_S_CS"/>
</dbReference>
<gene>
    <name evidence="5" type="ORF">SAMN02746098_04477</name>
</gene>
<dbReference type="Pfam" id="PF13187">
    <property type="entry name" value="Fer4_9"/>
    <property type="match status" value="1"/>
</dbReference>
<reference evidence="6" key="1">
    <citation type="submission" date="2016-11" db="EMBL/GenBank/DDBJ databases">
        <authorList>
            <person name="Varghese N."/>
            <person name="Submissions S."/>
        </authorList>
    </citation>
    <scope>NUCLEOTIDE SEQUENCE [LARGE SCALE GENOMIC DNA]</scope>
    <source>
        <strain evidence="6">DSM 15449</strain>
    </source>
</reference>